<dbReference type="PANTHER" id="PTHR13308">
    <property type="entry name" value="NEDD4-BINDING PROTEIN 2-LIKE 1"/>
    <property type="match status" value="1"/>
</dbReference>
<proteinExistence type="predicted"/>
<name>A0A8D0MXL5_PIG</name>
<protein>
    <submittedName>
        <fullName evidence="1">Uncharacterized protein</fullName>
    </submittedName>
</protein>
<dbReference type="AlphaFoldDB" id="A0A8D0MXL5"/>
<organism evidence="1 2">
    <name type="scientific">Sus scrofa</name>
    <name type="common">Pig</name>
    <dbReference type="NCBI Taxonomy" id="9823"/>
    <lineage>
        <taxon>Eukaryota</taxon>
        <taxon>Metazoa</taxon>
        <taxon>Chordata</taxon>
        <taxon>Craniata</taxon>
        <taxon>Vertebrata</taxon>
        <taxon>Euteleostomi</taxon>
        <taxon>Mammalia</taxon>
        <taxon>Eutheria</taxon>
        <taxon>Laurasiatheria</taxon>
        <taxon>Artiodactyla</taxon>
        <taxon>Suina</taxon>
        <taxon>Suidae</taxon>
        <taxon>Sus</taxon>
    </lineage>
</organism>
<dbReference type="InterPro" id="IPR026302">
    <property type="entry name" value="NEDD4-bd_p2"/>
</dbReference>
<dbReference type="Proteomes" id="UP000694726">
    <property type="component" value="Unplaced"/>
</dbReference>
<dbReference type="Ensembl" id="ENSSSCT00015022591.1">
    <property type="protein sequence ID" value="ENSSSCP00015008805.1"/>
    <property type="gene ID" value="ENSSSCG00015017119.1"/>
</dbReference>
<dbReference type="PANTHER" id="PTHR13308:SF5">
    <property type="entry name" value="NEDD4-BINDING PROTEIN 2-LIKE 1"/>
    <property type="match status" value="1"/>
</dbReference>
<evidence type="ECO:0000313" key="1">
    <source>
        <dbReference type="Ensembl" id="ENSSSCP00015008805.1"/>
    </source>
</evidence>
<accession>A0A8D0MXL5</accession>
<evidence type="ECO:0000313" key="2">
    <source>
        <dbReference type="Proteomes" id="UP000694726"/>
    </source>
</evidence>
<reference evidence="1" key="1">
    <citation type="submission" date="2025-08" db="UniProtKB">
        <authorList>
            <consortium name="Ensembl"/>
        </authorList>
    </citation>
    <scope>IDENTIFICATION</scope>
</reference>
<sequence length="90" mass="10574">LQGFWLGIVGLALYYRQLQHDFPRALIFSTDDFFFREDGAYEFNPDFLEEAHEWNQKRGDKLLSALLGNPIVHLDCSCCKMKKFCGRRLI</sequence>